<evidence type="ECO:0000256" key="3">
    <source>
        <dbReference type="ARBA" id="ARBA00022617"/>
    </source>
</evidence>
<keyword evidence="6" id="KW-0560">Oxidoreductase</keyword>
<dbReference type="PRINTS" id="PR00463">
    <property type="entry name" value="EP450I"/>
</dbReference>
<evidence type="ECO:0000256" key="6">
    <source>
        <dbReference type="RuleBase" id="RU000461"/>
    </source>
</evidence>
<reference evidence="8 9" key="1">
    <citation type="submission" date="2019-06" db="EMBL/GenBank/DDBJ databases">
        <authorList>
            <person name="Broberg M."/>
        </authorList>
    </citation>
    <scope>NUCLEOTIDE SEQUENCE [LARGE SCALE GENOMIC DNA]</scope>
</reference>
<dbReference type="Gene3D" id="1.10.630.10">
    <property type="entry name" value="Cytochrome P450"/>
    <property type="match status" value="1"/>
</dbReference>
<dbReference type="EMBL" id="CABFNS010000732">
    <property type="protein sequence ID" value="VUC25281.1"/>
    <property type="molecule type" value="Genomic_DNA"/>
</dbReference>
<protein>
    <submittedName>
        <fullName evidence="8">Uncharacterized protein</fullName>
    </submittedName>
</protein>
<dbReference type="PANTHER" id="PTHR24305:SF210">
    <property type="entry name" value="CYTOCHROME P450 MONOOXYGENASE ASQL-RELATED"/>
    <property type="match status" value="1"/>
</dbReference>
<evidence type="ECO:0000313" key="9">
    <source>
        <dbReference type="Proteomes" id="UP000766486"/>
    </source>
</evidence>
<keyword evidence="9" id="KW-1185">Reference proteome</keyword>
<organism evidence="8 9">
    <name type="scientific">Bionectria ochroleuca</name>
    <name type="common">Gliocladium roseum</name>
    <dbReference type="NCBI Taxonomy" id="29856"/>
    <lineage>
        <taxon>Eukaryota</taxon>
        <taxon>Fungi</taxon>
        <taxon>Dikarya</taxon>
        <taxon>Ascomycota</taxon>
        <taxon>Pezizomycotina</taxon>
        <taxon>Sordariomycetes</taxon>
        <taxon>Hypocreomycetidae</taxon>
        <taxon>Hypocreales</taxon>
        <taxon>Bionectriaceae</taxon>
        <taxon>Clonostachys</taxon>
    </lineage>
</organism>
<dbReference type="InterPro" id="IPR017972">
    <property type="entry name" value="Cyt_P450_CS"/>
</dbReference>
<keyword evidence="3 6" id="KW-0349">Heme</keyword>
<keyword evidence="5 6" id="KW-0408">Iron</keyword>
<comment type="caution">
    <text evidence="8">The sequence shown here is derived from an EMBL/GenBank/DDBJ whole genome shotgun (WGS) entry which is preliminary data.</text>
</comment>
<sequence length="548" mass="62286">MGVIELLLANVKVVALGVTFLSFAYILGVVIYNLYFHPLAKYPGPFLAKISPIYSIWGLFRGRWPFDVHQLHLKYGPILRTMPNELTFTDPQAWKDIYGHRQGHPQFHKDQSYHQYQLCLLTQISVGSVQDIPGSTTLTMADDANHSRQRRTLSHAFSQKALLEQESIIRGYVDLLIQKLRPFAETGQPINMCDWFSMFISLILNTSTRKLTALQDFTTFDIIGDMAFGEPFGCLKDGVFHSWVSLITQTIKAGAYEQATRRMFKSGGFMQKFLCKFIPSDLKEKRYRHLELSREKCLKRIDEGLRREHRDFLYYILRQNEKGGVSQDEIILNSALFIVAGSETTASLLSGLLMWLLRTPSAYKRLANEIRTAFPTASDMHFTDLQNLPFMNACIDEGLRIFPPVPTGLTRTVPAGGDTVAGEYLPGGITVSCHSWSATHSPHNFYRPDEFIPERWLEPDGVAYAGENKDASQPFSLGPRRCIGKHLSYLELRLILGSLFLHYDIERADLDGPSAEDIWDPSGDLQHVKAFNTWNKPPLMCRLRPAKL</sequence>
<dbReference type="InterPro" id="IPR050121">
    <property type="entry name" value="Cytochrome_P450_monoxygenase"/>
</dbReference>
<feature type="transmembrane region" description="Helical" evidence="7">
    <location>
        <begin position="12"/>
        <end position="35"/>
    </location>
</feature>
<evidence type="ECO:0000256" key="7">
    <source>
        <dbReference type="SAM" id="Phobius"/>
    </source>
</evidence>
<dbReference type="InterPro" id="IPR036396">
    <property type="entry name" value="Cyt_P450_sf"/>
</dbReference>
<accession>A0ABY6U4J0</accession>
<proteinExistence type="inferred from homology"/>
<evidence type="ECO:0000256" key="1">
    <source>
        <dbReference type="ARBA" id="ARBA00001971"/>
    </source>
</evidence>
<evidence type="ECO:0000256" key="4">
    <source>
        <dbReference type="ARBA" id="ARBA00022723"/>
    </source>
</evidence>
<dbReference type="InterPro" id="IPR002401">
    <property type="entry name" value="Cyt_P450_E_grp-I"/>
</dbReference>
<evidence type="ECO:0000256" key="2">
    <source>
        <dbReference type="ARBA" id="ARBA00010617"/>
    </source>
</evidence>
<comment type="cofactor">
    <cofactor evidence="1">
        <name>heme</name>
        <dbReference type="ChEBI" id="CHEBI:30413"/>
    </cofactor>
</comment>
<keyword evidence="6" id="KW-0503">Monooxygenase</keyword>
<keyword evidence="7" id="KW-0812">Transmembrane</keyword>
<dbReference type="CDD" id="cd11058">
    <property type="entry name" value="CYP60B-like"/>
    <property type="match status" value="1"/>
</dbReference>
<dbReference type="PANTHER" id="PTHR24305">
    <property type="entry name" value="CYTOCHROME P450"/>
    <property type="match status" value="1"/>
</dbReference>
<gene>
    <name evidence="8" type="ORF">CLO192961_LOCUS160792</name>
</gene>
<comment type="similarity">
    <text evidence="2 6">Belongs to the cytochrome P450 family.</text>
</comment>
<name>A0ABY6U4J0_BIOOC</name>
<dbReference type="InterPro" id="IPR001128">
    <property type="entry name" value="Cyt_P450"/>
</dbReference>
<keyword evidence="7" id="KW-0472">Membrane</keyword>
<dbReference type="Proteomes" id="UP000766486">
    <property type="component" value="Unassembled WGS sequence"/>
</dbReference>
<evidence type="ECO:0000256" key="5">
    <source>
        <dbReference type="ARBA" id="ARBA00023004"/>
    </source>
</evidence>
<dbReference type="PRINTS" id="PR00385">
    <property type="entry name" value="P450"/>
</dbReference>
<evidence type="ECO:0000313" key="8">
    <source>
        <dbReference type="EMBL" id="VUC25281.1"/>
    </source>
</evidence>
<dbReference type="SUPFAM" id="SSF48264">
    <property type="entry name" value="Cytochrome P450"/>
    <property type="match status" value="1"/>
</dbReference>
<dbReference type="Pfam" id="PF00067">
    <property type="entry name" value="p450"/>
    <property type="match status" value="1"/>
</dbReference>
<keyword evidence="4 6" id="KW-0479">Metal-binding</keyword>
<keyword evidence="7" id="KW-1133">Transmembrane helix</keyword>
<dbReference type="PROSITE" id="PS00086">
    <property type="entry name" value="CYTOCHROME_P450"/>
    <property type="match status" value="1"/>
</dbReference>